<protein>
    <submittedName>
        <fullName evidence="1">Uncharacterized protein</fullName>
    </submittedName>
</protein>
<gene>
    <name evidence="1" type="ORF">MM415B00478_0016</name>
</gene>
<dbReference type="AlphaFoldDB" id="A0A6M3J3R6"/>
<organism evidence="1">
    <name type="scientific">viral metagenome</name>
    <dbReference type="NCBI Taxonomy" id="1070528"/>
    <lineage>
        <taxon>unclassified sequences</taxon>
        <taxon>metagenomes</taxon>
        <taxon>organismal metagenomes</taxon>
    </lineage>
</organism>
<dbReference type="EMBL" id="MT141523">
    <property type="protein sequence ID" value="QJA64619.1"/>
    <property type="molecule type" value="Genomic_DNA"/>
</dbReference>
<proteinExistence type="predicted"/>
<accession>A0A6M3J3R6</accession>
<dbReference type="PROSITE" id="PS51257">
    <property type="entry name" value="PROKAR_LIPOPROTEIN"/>
    <property type="match status" value="1"/>
</dbReference>
<reference evidence="1" key="1">
    <citation type="submission" date="2020-03" db="EMBL/GenBank/DDBJ databases">
        <title>The deep terrestrial virosphere.</title>
        <authorList>
            <person name="Holmfeldt K."/>
            <person name="Nilsson E."/>
            <person name="Simone D."/>
            <person name="Lopez-Fernandez M."/>
            <person name="Wu X."/>
            <person name="de Brujin I."/>
            <person name="Lundin D."/>
            <person name="Andersson A."/>
            <person name="Bertilsson S."/>
            <person name="Dopson M."/>
        </authorList>
    </citation>
    <scope>NUCLEOTIDE SEQUENCE</scope>
    <source>
        <strain evidence="1">MM415B00478</strain>
    </source>
</reference>
<evidence type="ECO:0000313" key="1">
    <source>
        <dbReference type="EMBL" id="QJA64619.1"/>
    </source>
</evidence>
<sequence>MSKTRKKITLLVTIIVLALTLACGGVSTTAGGMDWVEQQHQRVMDNPAVVLGE</sequence>
<name>A0A6M3J3R6_9ZZZZ</name>